<protein>
    <submittedName>
        <fullName evidence="1">Uncharacterized protein</fullName>
    </submittedName>
</protein>
<proteinExistence type="predicted"/>
<accession>A0A9X4MDT8</accession>
<organism evidence="1 2">
    <name type="scientific">Pseudanabaena catenata USMAC16</name>
    <dbReference type="NCBI Taxonomy" id="1855837"/>
    <lineage>
        <taxon>Bacteria</taxon>
        <taxon>Bacillati</taxon>
        <taxon>Cyanobacteriota</taxon>
        <taxon>Cyanophyceae</taxon>
        <taxon>Pseudanabaenales</taxon>
        <taxon>Pseudanabaenaceae</taxon>
        <taxon>Pseudanabaena</taxon>
    </lineage>
</organism>
<evidence type="ECO:0000313" key="2">
    <source>
        <dbReference type="Proteomes" id="UP001152872"/>
    </source>
</evidence>
<comment type="caution">
    <text evidence="1">The sequence shown here is derived from an EMBL/GenBank/DDBJ whole genome shotgun (WGS) entry which is preliminary data.</text>
</comment>
<dbReference type="AlphaFoldDB" id="A0A9X4MDT8"/>
<gene>
    <name evidence="1" type="ORF">FEV09_22380</name>
</gene>
<name>A0A9X4MDT8_9CYAN</name>
<keyword evidence="2" id="KW-1185">Reference proteome</keyword>
<dbReference type="Proteomes" id="UP001152872">
    <property type="component" value="Unassembled WGS sequence"/>
</dbReference>
<dbReference type="EMBL" id="VBTY01000319">
    <property type="protein sequence ID" value="MDG3497287.1"/>
    <property type="molecule type" value="Genomic_DNA"/>
</dbReference>
<reference evidence="1" key="1">
    <citation type="submission" date="2019-05" db="EMBL/GenBank/DDBJ databases">
        <title>Whole genome sequencing of Pseudanabaena catenata USMAC16.</title>
        <authorList>
            <person name="Khan Z."/>
            <person name="Omar W.M."/>
            <person name="Convey P."/>
            <person name="Merican F."/>
            <person name="Najimudin N."/>
        </authorList>
    </citation>
    <scope>NUCLEOTIDE SEQUENCE</scope>
    <source>
        <strain evidence="1">USMAC16</strain>
    </source>
</reference>
<evidence type="ECO:0000313" key="1">
    <source>
        <dbReference type="EMBL" id="MDG3497287.1"/>
    </source>
</evidence>
<sequence>MQHRDLNGLPLKIEREVSIDDPETGEEIGRIDLCLTCDHRSEVYFAFECKRLNVIDKNGRTSSLAKEYVMNGMTRFVGSEPQYAIGLKQGGMIGYVMNGKIDGAITAVNKQIKDHYKDLQMKPSKGLNPSSRLPENLTRESLHHLPDREFTIHHVFLPVSTI</sequence>
<dbReference type="RefSeq" id="WP_277909291.1">
    <property type="nucleotide sequence ID" value="NZ_VBTY01000319.1"/>
</dbReference>